<keyword evidence="6 13" id="KW-0489">Methyltransferase</keyword>
<dbReference type="CDD" id="cd02440">
    <property type="entry name" value="AdoMet_MTases"/>
    <property type="match status" value="1"/>
</dbReference>
<dbReference type="Pfam" id="PF01135">
    <property type="entry name" value="PCMT"/>
    <property type="match status" value="1"/>
</dbReference>
<evidence type="ECO:0000313" key="13">
    <source>
        <dbReference type="EMBL" id="GHH67784.1"/>
    </source>
</evidence>
<evidence type="ECO:0000256" key="7">
    <source>
        <dbReference type="ARBA" id="ARBA00022679"/>
    </source>
</evidence>
<keyword evidence="5" id="KW-0963">Cytoplasm</keyword>
<dbReference type="EC" id="2.1.1.77" evidence="3"/>
<evidence type="ECO:0000256" key="4">
    <source>
        <dbReference type="ARBA" id="ARBA00013346"/>
    </source>
</evidence>
<dbReference type="GO" id="GO:0005737">
    <property type="term" value="C:cytoplasm"/>
    <property type="evidence" value="ECO:0007669"/>
    <property type="project" value="UniProtKB-SubCell"/>
</dbReference>
<dbReference type="EMBL" id="BNAS01000001">
    <property type="protein sequence ID" value="GHH67784.1"/>
    <property type="molecule type" value="Genomic_DNA"/>
</dbReference>
<comment type="similarity">
    <text evidence="2">Belongs to the methyltransferase superfamily. L-isoaspartyl/D-aspartyl protein methyltransferase family.</text>
</comment>
<evidence type="ECO:0000256" key="3">
    <source>
        <dbReference type="ARBA" id="ARBA00011890"/>
    </source>
</evidence>
<dbReference type="SUPFAM" id="SSF53335">
    <property type="entry name" value="S-adenosyl-L-methionine-dependent methyltransferases"/>
    <property type="match status" value="1"/>
</dbReference>
<evidence type="ECO:0000313" key="14">
    <source>
        <dbReference type="Proteomes" id="UP000627369"/>
    </source>
</evidence>
<dbReference type="PANTHER" id="PTHR11579">
    <property type="entry name" value="PROTEIN-L-ISOASPARTATE O-METHYLTRANSFERASE"/>
    <property type="match status" value="1"/>
</dbReference>
<evidence type="ECO:0000256" key="1">
    <source>
        <dbReference type="ARBA" id="ARBA00004496"/>
    </source>
</evidence>
<gene>
    <name evidence="13" type="ORF">GCM10017772_10060</name>
</gene>
<evidence type="ECO:0000256" key="11">
    <source>
        <dbReference type="ARBA" id="ARBA00031350"/>
    </source>
</evidence>
<evidence type="ECO:0000256" key="9">
    <source>
        <dbReference type="ARBA" id="ARBA00030757"/>
    </source>
</evidence>
<comment type="subcellular location">
    <subcellularLocation>
        <location evidence="1">Cytoplasm</location>
    </subcellularLocation>
</comment>
<dbReference type="InterPro" id="IPR029063">
    <property type="entry name" value="SAM-dependent_MTases_sf"/>
</dbReference>
<evidence type="ECO:0000256" key="10">
    <source>
        <dbReference type="ARBA" id="ARBA00031323"/>
    </source>
</evidence>
<evidence type="ECO:0000256" key="8">
    <source>
        <dbReference type="ARBA" id="ARBA00022691"/>
    </source>
</evidence>
<accession>A0A919FKU3</accession>
<protein>
    <recommendedName>
        <fullName evidence="4">Protein-L-isoaspartate O-methyltransferase</fullName>
        <ecNumber evidence="3">2.1.1.77</ecNumber>
    </recommendedName>
    <alternativeName>
        <fullName evidence="11">L-isoaspartyl protein carboxyl methyltransferase</fullName>
    </alternativeName>
    <alternativeName>
        <fullName evidence="9">Protein L-isoaspartyl methyltransferase</fullName>
    </alternativeName>
    <alternativeName>
        <fullName evidence="10">Protein-beta-aspartate methyltransferase</fullName>
    </alternativeName>
</protein>
<feature type="region of interest" description="Disordered" evidence="12">
    <location>
        <begin position="54"/>
        <end position="74"/>
    </location>
</feature>
<dbReference type="InterPro" id="IPR000682">
    <property type="entry name" value="PCMT"/>
</dbReference>
<dbReference type="PANTHER" id="PTHR11579:SF0">
    <property type="entry name" value="PROTEIN-L-ISOASPARTATE(D-ASPARTATE) O-METHYLTRANSFERASE"/>
    <property type="match status" value="1"/>
</dbReference>
<name>A0A919FKU3_9MICO</name>
<sequence length="236" mass="25556">MSLGPLTPLATGTRLCLRWVRVILMVFEPTVKATEHDDITRAMRAVPRRDFLPRSQRPFADHDAPLPIGRGQTSSQPTTVAAMLRLLRVPLGARVLDVGAGSGWTTALLAYLTGPSGSVLGVERDSRLAEWGAANVERTGMDWATVEPATPGVLGHPRPNGWDRILVSASAAALPRALVDQVGIGGRMVIPIRTSLLLIERLPDGRIRATDHGGYRFVPLIQDQPVERSEQSRKSG</sequence>
<keyword evidence="7" id="KW-0808">Transferase</keyword>
<dbReference type="Gene3D" id="3.40.50.150">
    <property type="entry name" value="Vaccinia Virus protein VP39"/>
    <property type="match status" value="1"/>
</dbReference>
<dbReference type="AlphaFoldDB" id="A0A919FKU3"/>
<dbReference type="GO" id="GO:0032259">
    <property type="term" value="P:methylation"/>
    <property type="evidence" value="ECO:0007669"/>
    <property type="project" value="UniProtKB-KW"/>
</dbReference>
<dbReference type="GO" id="GO:0004719">
    <property type="term" value="F:protein-L-isoaspartate (D-aspartate) O-methyltransferase activity"/>
    <property type="evidence" value="ECO:0007669"/>
    <property type="project" value="UniProtKB-EC"/>
</dbReference>
<evidence type="ECO:0000256" key="5">
    <source>
        <dbReference type="ARBA" id="ARBA00022490"/>
    </source>
</evidence>
<reference evidence="13" key="1">
    <citation type="journal article" date="2014" name="Int. J. Syst. Evol. Microbiol.">
        <title>Complete genome sequence of Corynebacterium casei LMG S-19264T (=DSM 44701T), isolated from a smear-ripened cheese.</title>
        <authorList>
            <consortium name="US DOE Joint Genome Institute (JGI-PGF)"/>
            <person name="Walter F."/>
            <person name="Albersmeier A."/>
            <person name="Kalinowski J."/>
            <person name="Ruckert C."/>
        </authorList>
    </citation>
    <scope>NUCLEOTIDE SEQUENCE</scope>
    <source>
        <strain evidence="13">CGMCC 4.7398</strain>
    </source>
</reference>
<organism evidence="13 14">
    <name type="scientific">Promicromonospora soli</name>
    <dbReference type="NCBI Taxonomy" id="2035533"/>
    <lineage>
        <taxon>Bacteria</taxon>
        <taxon>Bacillati</taxon>
        <taxon>Actinomycetota</taxon>
        <taxon>Actinomycetes</taxon>
        <taxon>Micrococcales</taxon>
        <taxon>Promicromonosporaceae</taxon>
        <taxon>Promicromonospora</taxon>
    </lineage>
</organism>
<keyword evidence="14" id="KW-1185">Reference proteome</keyword>
<dbReference type="Proteomes" id="UP000627369">
    <property type="component" value="Unassembled WGS sequence"/>
</dbReference>
<comment type="caution">
    <text evidence="13">The sequence shown here is derived from an EMBL/GenBank/DDBJ whole genome shotgun (WGS) entry which is preliminary data.</text>
</comment>
<evidence type="ECO:0000256" key="2">
    <source>
        <dbReference type="ARBA" id="ARBA00005369"/>
    </source>
</evidence>
<evidence type="ECO:0000256" key="6">
    <source>
        <dbReference type="ARBA" id="ARBA00022603"/>
    </source>
</evidence>
<keyword evidence="8" id="KW-0949">S-adenosyl-L-methionine</keyword>
<evidence type="ECO:0000256" key="12">
    <source>
        <dbReference type="SAM" id="MobiDB-lite"/>
    </source>
</evidence>
<reference evidence="13" key="2">
    <citation type="submission" date="2020-09" db="EMBL/GenBank/DDBJ databases">
        <authorList>
            <person name="Sun Q."/>
            <person name="Zhou Y."/>
        </authorList>
    </citation>
    <scope>NUCLEOTIDE SEQUENCE</scope>
    <source>
        <strain evidence="13">CGMCC 4.7398</strain>
    </source>
</reference>
<proteinExistence type="inferred from homology"/>